<evidence type="ECO:0000313" key="2">
    <source>
        <dbReference type="EnsemblMetazoa" id="XP_050501496.1"/>
    </source>
</evidence>
<dbReference type="EnsemblMetazoa" id="XM_050645539.1">
    <property type="protein sequence ID" value="XP_050501496.1"/>
    <property type="gene ID" value="LOC126881317"/>
</dbReference>
<protein>
    <recommendedName>
        <fullName evidence="1">RNase H type-1 domain-containing protein</fullName>
    </recommendedName>
</protein>
<dbReference type="Pfam" id="PF00075">
    <property type="entry name" value="RNase_H"/>
    <property type="match status" value="1"/>
</dbReference>
<dbReference type="InterPro" id="IPR012337">
    <property type="entry name" value="RNaseH-like_sf"/>
</dbReference>
<dbReference type="SUPFAM" id="SSF53098">
    <property type="entry name" value="Ribonuclease H-like"/>
    <property type="match status" value="1"/>
</dbReference>
<dbReference type="CDD" id="cd09276">
    <property type="entry name" value="Rnase_HI_RT_non_LTR"/>
    <property type="match status" value="1"/>
</dbReference>
<dbReference type="Proteomes" id="UP001652700">
    <property type="component" value="Unplaced"/>
</dbReference>
<name>A0ABM5JU78_DIAVI</name>
<evidence type="ECO:0000259" key="1">
    <source>
        <dbReference type="PROSITE" id="PS50879"/>
    </source>
</evidence>
<dbReference type="InterPro" id="IPR036397">
    <property type="entry name" value="RNaseH_sf"/>
</dbReference>
<dbReference type="InterPro" id="IPR002156">
    <property type="entry name" value="RNaseH_domain"/>
</dbReference>
<dbReference type="GeneID" id="126881317"/>
<dbReference type="RefSeq" id="XP_050501496.1">
    <property type="nucleotide sequence ID" value="XM_050645539.1"/>
</dbReference>
<sequence length="301" mass="34203">MQALTGEPPLHIRRQQLSLNYIAKISSQKQHPVFSHICNPGLPPNKKTKNSTPLIDRIKLTNFDRSQLNVSLNINSNFPPWTNHPLTIDLTLTKYPKLTTNPTIIKHLFMEILDHYPKYLQIFTDASKTPNSHAAAYYSNVNSYSISIPTNCSILTGETTAILEALIFFKQSKTMKCIVITDSLNALLGLKQMYTKNTILQRIKNELETLRALGKEVVFIWVPSHAGIYGNEKADELANKSRMSANHTAKLKTYPCTDLKNLVKVHCTNTWQNHSEKICSKLKEIYTKIDVVLDNPSNRRN</sequence>
<dbReference type="Gene3D" id="3.30.420.10">
    <property type="entry name" value="Ribonuclease H-like superfamily/Ribonuclease H"/>
    <property type="match status" value="1"/>
</dbReference>
<evidence type="ECO:0000313" key="3">
    <source>
        <dbReference type="Proteomes" id="UP001652700"/>
    </source>
</evidence>
<accession>A0ABM5JU78</accession>
<dbReference type="PROSITE" id="PS50879">
    <property type="entry name" value="RNASE_H_1"/>
    <property type="match status" value="1"/>
</dbReference>
<keyword evidence="3" id="KW-1185">Reference proteome</keyword>
<proteinExistence type="predicted"/>
<reference evidence="2" key="1">
    <citation type="submission" date="2025-05" db="UniProtKB">
        <authorList>
            <consortium name="EnsemblMetazoa"/>
        </authorList>
    </citation>
    <scope>IDENTIFICATION</scope>
</reference>
<organism evidence="2 3">
    <name type="scientific">Diabrotica virgifera virgifera</name>
    <name type="common">western corn rootworm</name>
    <dbReference type="NCBI Taxonomy" id="50390"/>
    <lineage>
        <taxon>Eukaryota</taxon>
        <taxon>Metazoa</taxon>
        <taxon>Ecdysozoa</taxon>
        <taxon>Arthropoda</taxon>
        <taxon>Hexapoda</taxon>
        <taxon>Insecta</taxon>
        <taxon>Pterygota</taxon>
        <taxon>Neoptera</taxon>
        <taxon>Endopterygota</taxon>
        <taxon>Coleoptera</taxon>
        <taxon>Polyphaga</taxon>
        <taxon>Cucujiformia</taxon>
        <taxon>Chrysomeloidea</taxon>
        <taxon>Chrysomelidae</taxon>
        <taxon>Galerucinae</taxon>
        <taxon>Diabroticina</taxon>
        <taxon>Diabroticites</taxon>
        <taxon>Diabrotica</taxon>
    </lineage>
</organism>
<feature type="domain" description="RNase H type-1" evidence="1">
    <location>
        <begin position="116"/>
        <end position="243"/>
    </location>
</feature>